<keyword evidence="6" id="KW-1185">Reference proteome</keyword>
<reference evidence="5 6" key="1">
    <citation type="submission" date="2022-06" db="EMBL/GenBank/DDBJ databases">
        <title>Rhizosaccharibacter gen. nov. sp. nov. KSS12, endophytic bacteria isolated from sugarcane.</title>
        <authorList>
            <person name="Pitiwittayakul N."/>
        </authorList>
    </citation>
    <scope>NUCLEOTIDE SEQUENCE [LARGE SCALE GENOMIC DNA]</scope>
    <source>
        <strain evidence="5 6">KSS12</strain>
    </source>
</reference>
<dbReference type="CDD" id="cd02910">
    <property type="entry name" value="cupin_Yhhw_N"/>
    <property type="match status" value="1"/>
</dbReference>
<dbReference type="Proteomes" id="UP001524547">
    <property type="component" value="Unassembled WGS sequence"/>
</dbReference>
<accession>A0ABT1VT07</accession>
<evidence type="ECO:0000256" key="2">
    <source>
        <dbReference type="RuleBase" id="RU003457"/>
    </source>
</evidence>
<dbReference type="SUPFAM" id="SSF51182">
    <property type="entry name" value="RmlC-like cupins"/>
    <property type="match status" value="1"/>
</dbReference>
<dbReference type="InterPro" id="IPR014710">
    <property type="entry name" value="RmlC-like_jellyroll"/>
</dbReference>
<organism evidence="5 6">
    <name type="scientific">Rhizosaccharibacter radicis</name>
    <dbReference type="NCBI Taxonomy" id="2782605"/>
    <lineage>
        <taxon>Bacteria</taxon>
        <taxon>Pseudomonadati</taxon>
        <taxon>Pseudomonadota</taxon>
        <taxon>Alphaproteobacteria</taxon>
        <taxon>Acetobacterales</taxon>
        <taxon>Acetobacteraceae</taxon>
        <taxon>Rhizosaccharibacter</taxon>
    </lineage>
</organism>
<dbReference type="Gene3D" id="2.60.120.10">
    <property type="entry name" value="Jelly Rolls"/>
    <property type="match status" value="2"/>
</dbReference>
<dbReference type="Pfam" id="PF17954">
    <property type="entry name" value="Pirin_C_2"/>
    <property type="match status" value="1"/>
</dbReference>
<evidence type="ECO:0000313" key="6">
    <source>
        <dbReference type="Proteomes" id="UP001524547"/>
    </source>
</evidence>
<evidence type="ECO:0000259" key="4">
    <source>
        <dbReference type="Pfam" id="PF17954"/>
    </source>
</evidence>
<dbReference type="PANTHER" id="PTHR43212">
    <property type="entry name" value="QUERCETIN 2,3-DIOXYGENASE"/>
    <property type="match status" value="1"/>
</dbReference>
<dbReference type="EMBL" id="JAMZEJ010000001">
    <property type="protein sequence ID" value="MCQ8239470.1"/>
    <property type="molecule type" value="Genomic_DNA"/>
</dbReference>
<evidence type="ECO:0000259" key="3">
    <source>
        <dbReference type="Pfam" id="PF02678"/>
    </source>
</evidence>
<dbReference type="RefSeq" id="WP_422918207.1">
    <property type="nucleotide sequence ID" value="NZ_JAMZEJ010000001.1"/>
</dbReference>
<feature type="domain" description="Pirin N-terminal" evidence="3">
    <location>
        <begin position="12"/>
        <end position="118"/>
    </location>
</feature>
<proteinExistence type="inferred from homology"/>
<dbReference type="InterPro" id="IPR003829">
    <property type="entry name" value="Pirin_N_dom"/>
</dbReference>
<dbReference type="PIRSF" id="PIRSF006232">
    <property type="entry name" value="Pirin"/>
    <property type="match status" value="1"/>
</dbReference>
<dbReference type="PANTHER" id="PTHR43212:SF3">
    <property type="entry name" value="QUERCETIN 2,3-DIOXYGENASE"/>
    <property type="match status" value="1"/>
</dbReference>
<protein>
    <submittedName>
        <fullName evidence="5">Pirin family protein</fullName>
    </submittedName>
</protein>
<dbReference type="InterPro" id="IPR011051">
    <property type="entry name" value="RmlC_Cupin_sf"/>
</dbReference>
<gene>
    <name evidence="5" type="ORF">NFI88_01270</name>
</gene>
<name>A0ABT1VT07_9PROT</name>
<feature type="domain" description="Quercetin 2,3-dioxygenase C-terminal cupin" evidence="4">
    <location>
        <begin position="147"/>
        <end position="230"/>
    </location>
</feature>
<evidence type="ECO:0000256" key="1">
    <source>
        <dbReference type="ARBA" id="ARBA00008416"/>
    </source>
</evidence>
<dbReference type="Pfam" id="PF02678">
    <property type="entry name" value="Pirin"/>
    <property type="match status" value="1"/>
</dbReference>
<comment type="caution">
    <text evidence="5">The sequence shown here is derived from an EMBL/GenBank/DDBJ whole genome shotgun (WGS) entry which is preliminary data.</text>
</comment>
<sequence>MIDVRPFATLGGANHGWLDAKHHFSFGGYRDPARPGWGRLLVWNDDAIAPGSGFPMHPHRDMEIVTVVRDGAISHSDSLGNSGRTVAGDVQVMSAGTGIRHAEFNAEAETTRIFQIWLLPDADGEPPRWDTRSLPRGDRAGRFSVLASGRPDDENALPLRADARVAALVLQAGGSATYDTAPGRHLYLVPSRGSVRVNGQRVAERDGAAITGESRLTVEAESDAEIVMVDAA</sequence>
<dbReference type="InterPro" id="IPR041602">
    <property type="entry name" value="Quercetinase_C"/>
</dbReference>
<dbReference type="InterPro" id="IPR012093">
    <property type="entry name" value="Pirin"/>
</dbReference>
<evidence type="ECO:0000313" key="5">
    <source>
        <dbReference type="EMBL" id="MCQ8239470.1"/>
    </source>
</evidence>
<comment type="similarity">
    <text evidence="1 2">Belongs to the pirin family.</text>
</comment>